<dbReference type="RefSeq" id="WP_249459768.1">
    <property type="nucleotide sequence ID" value="NZ_CP094619.1"/>
</dbReference>
<keyword evidence="2" id="KW-0472">Membrane</keyword>
<keyword evidence="2" id="KW-0812">Transmembrane</keyword>
<evidence type="ECO:0000256" key="2">
    <source>
        <dbReference type="SAM" id="Phobius"/>
    </source>
</evidence>
<name>A0ABY4ND72_9BURK</name>
<evidence type="ECO:0000256" key="1">
    <source>
        <dbReference type="SAM" id="MobiDB-lite"/>
    </source>
</evidence>
<feature type="region of interest" description="Disordered" evidence="1">
    <location>
        <begin position="221"/>
        <end position="280"/>
    </location>
</feature>
<organism evidence="3 4">
    <name type="scientific">Alcaligenes aquatilis</name>
    <dbReference type="NCBI Taxonomy" id="323284"/>
    <lineage>
        <taxon>Bacteria</taxon>
        <taxon>Pseudomonadati</taxon>
        <taxon>Pseudomonadota</taxon>
        <taxon>Betaproteobacteria</taxon>
        <taxon>Burkholderiales</taxon>
        <taxon>Alcaligenaceae</taxon>
        <taxon>Alcaligenes</taxon>
    </lineage>
</organism>
<keyword evidence="2" id="KW-1133">Transmembrane helix</keyword>
<dbReference type="GeneID" id="96869638"/>
<protein>
    <recommendedName>
        <fullName evidence="5">Flp pilus-assembly TadG-like N-terminal domain-containing protein</fullName>
    </recommendedName>
</protein>
<evidence type="ECO:0000313" key="3">
    <source>
        <dbReference type="EMBL" id="UQN34990.1"/>
    </source>
</evidence>
<evidence type="ECO:0008006" key="5">
    <source>
        <dbReference type="Google" id="ProtNLM"/>
    </source>
</evidence>
<dbReference type="EMBL" id="CP094619">
    <property type="protein sequence ID" value="UQN34990.1"/>
    <property type="molecule type" value="Genomic_DNA"/>
</dbReference>
<proteinExistence type="predicted"/>
<sequence length="280" mass="29949">MMTTIMADFFSSLHRQSGLAGSHIMGALLAIILLSWLVLDVLTLYSLRVRLQHGLLQAARQASVHHAQPETIALAFGQTLAAANVPLHDQWQIQILSPSAQAFMQYGKPSGQHKGRASITQGWQALQDGQASHGGPSIYQANTLHLYLLYAHKPGPLSLLRLLPKFAASMPSPSGSAAVWLRLEIRHPMQSDAVQWDDLADGRVIYTQQTENALALPVSQTGWSADREPAGIPSTDGSGHLPSWNDFVQGPGDGTYSPGPAAPTPDSGGADSLPPNPACY</sequence>
<keyword evidence="4" id="KW-1185">Reference proteome</keyword>
<evidence type="ECO:0000313" key="4">
    <source>
        <dbReference type="Proteomes" id="UP000831759"/>
    </source>
</evidence>
<gene>
    <name evidence="3" type="ORF">MTR80_11840</name>
</gene>
<feature type="transmembrane region" description="Helical" evidence="2">
    <location>
        <begin position="20"/>
        <end position="45"/>
    </location>
</feature>
<dbReference type="Proteomes" id="UP000831759">
    <property type="component" value="Chromosome"/>
</dbReference>
<accession>A0ABY4ND72</accession>
<reference evidence="3 4" key="1">
    <citation type="journal article" date="2022" name="Int. J. Syst. Evol. Microbiol.">
        <title>Characterization of Alcaligenes aquatilis as a novel member of heterotrophic nitrifier-aerobic denitrifier and its performance in treating piggery wastewater.</title>
        <authorList>
            <person name="Cao X."/>
            <person name="Zhao B."/>
            <person name="Wu Y."/>
            <person name="Huang J."/>
            <person name="Wang H."/>
            <person name="Sun X."/>
            <person name="Li S."/>
        </authorList>
    </citation>
    <scope>NUCLEOTIDE SEQUENCE [LARGE SCALE GENOMIC DNA]</scope>
    <source>
        <strain evidence="3 4">AS1</strain>
    </source>
</reference>